<feature type="transmembrane region" description="Helical" evidence="6">
    <location>
        <begin position="188"/>
        <end position="213"/>
    </location>
</feature>
<dbReference type="AlphaFoldDB" id="A0A936ZZ52"/>
<protein>
    <submittedName>
        <fullName evidence="7">Polysaccharide biosynthesis C-terminal domain-containing protein</fullName>
    </submittedName>
</protein>
<evidence type="ECO:0000256" key="1">
    <source>
        <dbReference type="ARBA" id="ARBA00004651"/>
    </source>
</evidence>
<evidence type="ECO:0000256" key="3">
    <source>
        <dbReference type="ARBA" id="ARBA00022692"/>
    </source>
</evidence>
<dbReference type="Proteomes" id="UP000651057">
    <property type="component" value="Unassembled WGS sequence"/>
</dbReference>
<evidence type="ECO:0000256" key="2">
    <source>
        <dbReference type="ARBA" id="ARBA00022475"/>
    </source>
</evidence>
<evidence type="ECO:0000313" key="7">
    <source>
        <dbReference type="EMBL" id="MBL0684638.1"/>
    </source>
</evidence>
<feature type="transmembrane region" description="Helical" evidence="6">
    <location>
        <begin position="307"/>
        <end position="328"/>
    </location>
</feature>
<gene>
    <name evidence="7" type="ORF">JJQ60_13995</name>
</gene>
<organism evidence="7 8">
    <name type="scientific">Aquimarina mytili</name>
    <dbReference type="NCBI Taxonomy" id="874423"/>
    <lineage>
        <taxon>Bacteria</taxon>
        <taxon>Pseudomonadati</taxon>
        <taxon>Bacteroidota</taxon>
        <taxon>Flavobacteriia</taxon>
        <taxon>Flavobacteriales</taxon>
        <taxon>Flavobacteriaceae</taxon>
        <taxon>Aquimarina</taxon>
    </lineage>
</organism>
<keyword evidence="4 6" id="KW-1133">Transmembrane helix</keyword>
<keyword evidence="8" id="KW-1185">Reference proteome</keyword>
<dbReference type="EMBL" id="JAERQJ010000005">
    <property type="protein sequence ID" value="MBL0684638.1"/>
    <property type="molecule type" value="Genomic_DNA"/>
</dbReference>
<dbReference type="PANTHER" id="PTHR30250:SF11">
    <property type="entry name" value="O-ANTIGEN TRANSPORTER-RELATED"/>
    <property type="match status" value="1"/>
</dbReference>
<feature type="transmembrane region" description="Helical" evidence="6">
    <location>
        <begin position="84"/>
        <end position="110"/>
    </location>
</feature>
<comment type="caution">
    <text evidence="7">The sequence shown here is derived from an EMBL/GenBank/DDBJ whole genome shotgun (WGS) entry which is preliminary data.</text>
</comment>
<dbReference type="InterPro" id="IPR050833">
    <property type="entry name" value="Poly_Biosynth_Transport"/>
</dbReference>
<feature type="transmembrane region" description="Helical" evidence="6">
    <location>
        <begin position="225"/>
        <end position="245"/>
    </location>
</feature>
<feature type="transmembrane region" description="Helical" evidence="6">
    <location>
        <begin position="45"/>
        <end position="63"/>
    </location>
</feature>
<feature type="transmembrane region" description="Helical" evidence="6">
    <location>
        <begin position="148"/>
        <end position="168"/>
    </location>
</feature>
<feature type="transmembrane region" description="Helical" evidence="6">
    <location>
        <begin position="265"/>
        <end position="287"/>
    </location>
</feature>
<dbReference type="RefSeq" id="WP_201921247.1">
    <property type="nucleotide sequence ID" value="NZ_BAABAX010000031.1"/>
</dbReference>
<feature type="transmembrane region" description="Helical" evidence="6">
    <location>
        <begin position="456"/>
        <end position="473"/>
    </location>
</feature>
<proteinExistence type="predicted"/>
<keyword evidence="2" id="KW-1003">Cell membrane</keyword>
<evidence type="ECO:0000256" key="4">
    <source>
        <dbReference type="ARBA" id="ARBA00022989"/>
    </source>
</evidence>
<comment type="subcellular location">
    <subcellularLocation>
        <location evidence="1">Cell membrane</location>
        <topology evidence="1">Multi-pass membrane protein</topology>
    </subcellularLocation>
</comment>
<reference evidence="7" key="1">
    <citation type="submission" date="2021-01" db="EMBL/GenBank/DDBJ databases">
        <authorList>
            <person name="Zhong Y.L."/>
        </authorList>
    </citation>
    <scope>NUCLEOTIDE SEQUENCE</scope>
    <source>
        <strain evidence="7">KCTC 23302</strain>
    </source>
</reference>
<dbReference type="PANTHER" id="PTHR30250">
    <property type="entry name" value="PST FAMILY PREDICTED COLANIC ACID TRANSPORTER"/>
    <property type="match status" value="1"/>
</dbReference>
<feature type="transmembrane region" description="Helical" evidence="6">
    <location>
        <begin position="116"/>
        <end position="136"/>
    </location>
</feature>
<feature type="transmembrane region" description="Helical" evidence="6">
    <location>
        <begin position="340"/>
        <end position="362"/>
    </location>
</feature>
<dbReference type="Pfam" id="PF01943">
    <property type="entry name" value="Polysacc_synt"/>
    <property type="match status" value="1"/>
</dbReference>
<dbReference type="GO" id="GO:0005886">
    <property type="term" value="C:plasma membrane"/>
    <property type="evidence" value="ECO:0007669"/>
    <property type="project" value="UniProtKB-SubCell"/>
</dbReference>
<feature type="transmembrane region" description="Helical" evidence="6">
    <location>
        <begin position="399"/>
        <end position="421"/>
    </location>
</feature>
<keyword evidence="3 6" id="KW-0812">Transmembrane</keyword>
<name>A0A936ZZ52_9FLAO</name>
<evidence type="ECO:0000256" key="5">
    <source>
        <dbReference type="ARBA" id="ARBA00023136"/>
    </source>
</evidence>
<feature type="transmembrane region" description="Helical" evidence="6">
    <location>
        <begin position="12"/>
        <end position="33"/>
    </location>
</feature>
<evidence type="ECO:0000313" key="8">
    <source>
        <dbReference type="Proteomes" id="UP000651057"/>
    </source>
</evidence>
<sequence>MSIFQKLFKQTFIYGLATVLPRMLSFLLVIVHTKYLDGPISFGRVTILFSWMVVFNVVLAYGMETSFFRFWNINSYKKKVTSTASISIAVTTLLFVITSVFSQDIIASLLGIDKEFLIYVILILALDALVIIPFASLRAQERPIRYSVIKISNVVINVTFNIFFLIFLPNLSEKVEMLKGIYIEDFQIQYILIANILASGFTLLVMLPFYFKVKYEFDKELWSRMIGYGTPILISGVAFAINESFDKILLEAILGPKQGLFDSGAYAACYKLALFMTLFATAFRMGIEPFFFSHAKEKNAPVTYATITKYFVIFGSFILIVIVTFSDILKQFMIRKPEYWEAMIVVPIILLANFCLGIYHNLSVWYKITDRTKFGAYISVIGAIITLVLNFALIPKYSYVGSAIATLAAYGSMMLLSWYFGRKYYPIPYNLKKIGAYLVLSVGFSIVSFYVFDSNYLISIPLLLLFLVILYAAEKKELSRILKK</sequence>
<feature type="transmembrane region" description="Helical" evidence="6">
    <location>
        <begin position="433"/>
        <end position="450"/>
    </location>
</feature>
<accession>A0A936ZZ52</accession>
<dbReference type="InterPro" id="IPR002797">
    <property type="entry name" value="Polysacc_synth"/>
</dbReference>
<evidence type="ECO:0000256" key="6">
    <source>
        <dbReference type="SAM" id="Phobius"/>
    </source>
</evidence>
<keyword evidence="5 6" id="KW-0472">Membrane</keyword>
<feature type="transmembrane region" description="Helical" evidence="6">
    <location>
        <begin position="374"/>
        <end position="393"/>
    </location>
</feature>